<feature type="region of interest" description="Disordered" evidence="5">
    <location>
        <begin position="434"/>
        <end position="463"/>
    </location>
</feature>
<keyword evidence="2" id="KW-0378">Hydrolase</keyword>
<keyword evidence="1" id="KW-0547">Nucleotide-binding</keyword>
<dbReference type="GO" id="GO:0005524">
    <property type="term" value="F:ATP binding"/>
    <property type="evidence" value="ECO:0007669"/>
    <property type="project" value="UniProtKB-KW"/>
</dbReference>
<accession>A0A8T0G867</accession>
<protein>
    <submittedName>
        <fullName evidence="8">Uncharacterized protein</fullName>
    </submittedName>
</protein>
<evidence type="ECO:0000313" key="8">
    <source>
        <dbReference type="EMBL" id="KAG0554647.1"/>
    </source>
</evidence>
<dbReference type="InterPro" id="IPR041679">
    <property type="entry name" value="DNA2/NAM7-like_C"/>
</dbReference>
<proteinExistence type="predicted"/>
<keyword evidence="9" id="KW-1185">Reference proteome</keyword>
<feature type="domain" description="DNA2/NAM7 helicase helicase" evidence="6">
    <location>
        <begin position="595"/>
        <end position="670"/>
    </location>
</feature>
<evidence type="ECO:0000259" key="6">
    <source>
        <dbReference type="Pfam" id="PF13086"/>
    </source>
</evidence>
<organism evidence="8 9">
    <name type="scientific">Ceratodon purpureus</name>
    <name type="common">Fire moss</name>
    <name type="synonym">Dicranum purpureum</name>
    <dbReference type="NCBI Taxonomy" id="3225"/>
    <lineage>
        <taxon>Eukaryota</taxon>
        <taxon>Viridiplantae</taxon>
        <taxon>Streptophyta</taxon>
        <taxon>Embryophyta</taxon>
        <taxon>Bryophyta</taxon>
        <taxon>Bryophytina</taxon>
        <taxon>Bryopsida</taxon>
        <taxon>Dicranidae</taxon>
        <taxon>Pseudoditrichales</taxon>
        <taxon>Ditrichaceae</taxon>
        <taxon>Ceratodon</taxon>
    </lineage>
</organism>
<dbReference type="GO" id="GO:0005694">
    <property type="term" value="C:chromosome"/>
    <property type="evidence" value="ECO:0007669"/>
    <property type="project" value="UniProtKB-ARBA"/>
</dbReference>
<dbReference type="AlphaFoldDB" id="A0A8T0G867"/>
<dbReference type="GO" id="GO:0016787">
    <property type="term" value="F:hydrolase activity"/>
    <property type="evidence" value="ECO:0007669"/>
    <property type="project" value="UniProtKB-KW"/>
</dbReference>
<dbReference type="Proteomes" id="UP000822688">
    <property type="component" value="Chromosome 12"/>
</dbReference>
<sequence>MSKLPGNSGPSRMRPHSESQFVELQAKVLRWTIDDITASNLFAKKVRYIPKEFSSIKEYLQVFRAPLLEEVRAQLHQALDKSISMQRSDHVVKVTIQKVVKPKKGPGEVQSDKKIITFHLPTNLGVKTSDLLLFCSAKPRWDAVRECVVTSDSMFVLACASSVKEDSPVVSAIVYVQDGSPILTKLEVSSVWHVVVPGVGLTPAGRIWNAISVPFASEKELQKSVTHTILRIHPQVRSTEVIHSQTREGANTLQCVEDYSNHRGLNDSQRDVLKSVLAALLPEDAKPHVRLVQGPPGTGKTTMLASLISVLGCLRIRTLVSAPTNAAVVEISKRMMRFFDDDSMDEVDYYEFCSSTQAGSKRCFPILLSNVVLIGSKEKLQDAVDGTTLEWIFLRSRIDRLQEALCSSTGWKASVQSVMNFLTMAPELFESEDAEAQEYDEGSSNSGATGKKNRSSDKEKKKKKRLARNASFWSFARAFMVQLQDRMEETSVVLTDELPQCYMDMTTSNAITNATDLMVDLVDLMPVDPPLDATTWFSTTTTTDKLHDTFGNLTLSNGSSTDGKTAFLQAREALLKALQLGPGCSLFTTDHVPTSAQLEIECLKNATLVFCTVSGAGSPKMKGENFECAIIDEASQLVEAEATIVTRMKGLKQLILVGDHKQLPATVISKVAEKCGYRRSLFDRLQMLQHGCRHMLNTQYRMKPTISHFPNSQFYEGKVKDGSNVLSPTYGYSLHDAAAFGAYAFLDCRHGVEVAHQKSWKNPEEVEVVTTLVTALGKVCAARNIEKLSVGVISPYMMQVEALKQSLSRQVMHQALQVEVKTVDGFQGNERDVIIFSAVRANQSKNIGFVDDCRRLNVAITRGRYCVWIVGNAATLSGGGKTWKKLLADAKARKCYHALQA</sequence>
<dbReference type="InterPro" id="IPR045055">
    <property type="entry name" value="DNA2/NAM7-like"/>
</dbReference>
<dbReference type="GO" id="GO:0004386">
    <property type="term" value="F:helicase activity"/>
    <property type="evidence" value="ECO:0007669"/>
    <property type="project" value="UniProtKB-KW"/>
</dbReference>
<dbReference type="Pfam" id="PF13087">
    <property type="entry name" value="AAA_12"/>
    <property type="match status" value="1"/>
</dbReference>
<name>A0A8T0G867_CERPU</name>
<evidence type="ECO:0000256" key="1">
    <source>
        <dbReference type="ARBA" id="ARBA00022741"/>
    </source>
</evidence>
<dbReference type="FunFam" id="3.40.50.300:FF:000326">
    <property type="entry name" value="P-loop containing nucleoside triphosphate hydrolase"/>
    <property type="match status" value="1"/>
</dbReference>
<dbReference type="CDD" id="cd18808">
    <property type="entry name" value="SF1_C_Upf1"/>
    <property type="match status" value="1"/>
</dbReference>
<dbReference type="EMBL" id="CM026433">
    <property type="protein sequence ID" value="KAG0554644.1"/>
    <property type="molecule type" value="Genomic_DNA"/>
</dbReference>
<evidence type="ECO:0000256" key="3">
    <source>
        <dbReference type="ARBA" id="ARBA00022806"/>
    </source>
</evidence>
<feature type="domain" description="DNA2/NAM7 helicase-like C-terminal" evidence="7">
    <location>
        <begin position="677"/>
        <end position="873"/>
    </location>
</feature>
<evidence type="ECO:0000256" key="2">
    <source>
        <dbReference type="ARBA" id="ARBA00022801"/>
    </source>
</evidence>
<evidence type="ECO:0000256" key="4">
    <source>
        <dbReference type="ARBA" id="ARBA00022840"/>
    </source>
</evidence>
<gene>
    <name evidence="8" type="ORF">KC19_12G107800</name>
</gene>
<comment type="caution">
    <text evidence="8">The sequence shown here is derived from an EMBL/GenBank/DDBJ whole genome shotgun (WGS) entry which is preliminary data.</text>
</comment>
<keyword evidence="4" id="KW-0067">ATP-binding</keyword>
<evidence type="ECO:0000256" key="5">
    <source>
        <dbReference type="SAM" id="MobiDB-lite"/>
    </source>
</evidence>
<dbReference type="Gene3D" id="3.40.50.300">
    <property type="entry name" value="P-loop containing nucleotide triphosphate hydrolases"/>
    <property type="match status" value="2"/>
</dbReference>
<keyword evidence="3" id="KW-0347">Helicase</keyword>
<evidence type="ECO:0000259" key="7">
    <source>
        <dbReference type="Pfam" id="PF13087"/>
    </source>
</evidence>
<reference evidence="8" key="1">
    <citation type="submission" date="2020-06" db="EMBL/GenBank/DDBJ databases">
        <title>WGS assembly of Ceratodon purpureus strain R40.</title>
        <authorList>
            <person name="Carey S.B."/>
            <person name="Jenkins J."/>
            <person name="Shu S."/>
            <person name="Lovell J.T."/>
            <person name="Sreedasyam A."/>
            <person name="Maumus F."/>
            <person name="Tiley G.P."/>
            <person name="Fernandez-Pozo N."/>
            <person name="Barry K."/>
            <person name="Chen C."/>
            <person name="Wang M."/>
            <person name="Lipzen A."/>
            <person name="Daum C."/>
            <person name="Saski C.A."/>
            <person name="Payton A.C."/>
            <person name="Mcbreen J.C."/>
            <person name="Conrad R.E."/>
            <person name="Kollar L.M."/>
            <person name="Olsson S."/>
            <person name="Huttunen S."/>
            <person name="Landis J.B."/>
            <person name="Wickett N.J."/>
            <person name="Johnson M.G."/>
            <person name="Rensing S.A."/>
            <person name="Grimwood J."/>
            <person name="Schmutz J."/>
            <person name="Mcdaniel S.F."/>
        </authorList>
    </citation>
    <scope>NUCLEOTIDE SEQUENCE</scope>
    <source>
        <strain evidence="8">R40</strain>
    </source>
</reference>
<dbReference type="Pfam" id="PF13086">
    <property type="entry name" value="AAA_11"/>
    <property type="match status" value="2"/>
</dbReference>
<evidence type="ECO:0000313" key="9">
    <source>
        <dbReference type="Proteomes" id="UP000822688"/>
    </source>
</evidence>
<dbReference type="EMBL" id="CM026433">
    <property type="protein sequence ID" value="KAG0554645.1"/>
    <property type="molecule type" value="Genomic_DNA"/>
</dbReference>
<dbReference type="SUPFAM" id="SSF52540">
    <property type="entry name" value="P-loop containing nucleoside triphosphate hydrolases"/>
    <property type="match status" value="1"/>
</dbReference>
<dbReference type="PANTHER" id="PTHR10887">
    <property type="entry name" value="DNA2/NAM7 HELICASE FAMILY"/>
    <property type="match status" value="1"/>
</dbReference>
<dbReference type="InterPro" id="IPR041677">
    <property type="entry name" value="DNA2/NAM7_AAA_11"/>
</dbReference>
<feature type="domain" description="DNA2/NAM7 helicase helicase" evidence="6">
    <location>
        <begin position="265"/>
        <end position="472"/>
    </location>
</feature>
<dbReference type="InterPro" id="IPR047187">
    <property type="entry name" value="SF1_C_Upf1"/>
</dbReference>
<dbReference type="InterPro" id="IPR027417">
    <property type="entry name" value="P-loop_NTPase"/>
</dbReference>
<dbReference type="EMBL" id="CM026433">
    <property type="protein sequence ID" value="KAG0554647.1"/>
    <property type="molecule type" value="Genomic_DNA"/>
</dbReference>
<dbReference type="EMBL" id="CM026433">
    <property type="protein sequence ID" value="KAG0554646.1"/>
    <property type="molecule type" value="Genomic_DNA"/>
</dbReference>
<dbReference type="PANTHER" id="PTHR10887:SF522">
    <property type="entry name" value="P-LOOP CONTAINING NUCLEOSIDE TRIPHOSPHATE HYDROLASES SUPERFAMILY PROTEIN"/>
    <property type="match status" value="1"/>
</dbReference>